<keyword evidence="2" id="KW-1185">Reference proteome</keyword>
<dbReference type="AlphaFoldDB" id="A0A2H3ARI3"/>
<feature type="non-terminal residue" evidence="1">
    <location>
        <position position="140"/>
    </location>
</feature>
<proteinExistence type="predicted"/>
<protein>
    <recommendedName>
        <fullName evidence="3">Heterokaryon incompatibility domain-containing protein</fullName>
    </recommendedName>
</protein>
<gene>
    <name evidence="1" type="ORF">ARMSODRAFT_838704</name>
</gene>
<dbReference type="Proteomes" id="UP000218334">
    <property type="component" value="Unassembled WGS sequence"/>
</dbReference>
<organism evidence="1 2">
    <name type="scientific">Armillaria solidipes</name>
    <dbReference type="NCBI Taxonomy" id="1076256"/>
    <lineage>
        <taxon>Eukaryota</taxon>
        <taxon>Fungi</taxon>
        <taxon>Dikarya</taxon>
        <taxon>Basidiomycota</taxon>
        <taxon>Agaricomycotina</taxon>
        <taxon>Agaricomycetes</taxon>
        <taxon>Agaricomycetidae</taxon>
        <taxon>Agaricales</taxon>
        <taxon>Marasmiineae</taxon>
        <taxon>Physalacriaceae</taxon>
        <taxon>Armillaria</taxon>
    </lineage>
</organism>
<accession>A0A2H3ARI3</accession>
<evidence type="ECO:0008006" key="3">
    <source>
        <dbReference type="Google" id="ProtNLM"/>
    </source>
</evidence>
<evidence type="ECO:0000313" key="1">
    <source>
        <dbReference type="EMBL" id="PBK59354.1"/>
    </source>
</evidence>
<name>A0A2H3ARI3_9AGAR</name>
<feature type="non-terminal residue" evidence="1">
    <location>
        <position position="1"/>
    </location>
</feature>
<sequence length="140" mass="16674">VPPWCVWDLHANRVVEWYWRDWKKSLWAISHAWMDVEECMDVWTPINGYQWPIPIPKDSNLDLIQIEMLNLGADYVWLDVLCLRQPGGPGEHLRMEEWKVDVPTIGWAYRQAQTVVYYFSGLGRPLSFKLGNFESDRCWF</sequence>
<evidence type="ECO:0000313" key="2">
    <source>
        <dbReference type="Proteomes" id="UP000218334"/>
    </source>
</evidence>
<reference evidence="2" key="1">
    <citation type="journal article" date="2017" name="Nat. Ecol. Evol.">
        <title>Genome expansion and lineage-specific genetic innovations in the forest pathogenic fungi Armillaria.</title>
        <authorList>
            <person name="Sipos G."/>
            <person name="Prasanna A.N."/>
            <person name="Walter M.C."/>
            <person name="O'Connor E."/>
            <person name="Balint B."/>
            <person name="Krizsan K."/>
            <person name="Kiss B."/>
            <person name="Hess J."/>
            <person name="Varga T."/>
            <person name="Slot J."/>
            <person name="Riley R."/>
            <person name="Boka B."/>
            <person name="Rigling D."/>
            <person name="Barry K."/>
            <person name="Lee J."/>
            <person name="Mihaltcheva S."/>
            <person name="LaButti K."/>
            <person name="Lipzen A."/>
            <person name="Waldron R."/>
            <person name="Moloney N.M."/>
            <person name="Sperisen C."/>
            <person name="Kredics L."/>
            <person name="Vagvoelgyi C."/>
            <person name="Patrignani A."/>
            <person name="Fitzpatrick D."/>
            <person name="Nagy I."/>
            <person name="Doyle S."/>
            <person name="Anderson J.B."/>
            <person name="Grigoriev I.V."/>
            <person name="Gueldener U."/>
            <person name="Muensterkoetter M."/>
            <person name="Nagy L.G."/>
        </authorList>
    </citation>
    <scope>NUCLEOTIDE SEQUENCE [LARGE SCALE GENOMIC DNA]</scope>
    <source>
        <strain evidence="2">28-4</strain>
    </source>
</reference>
<dbReference type="EMBL" id="KZ293506">
    <property type="protein sequence ID" value="PBK59354.1"/>
    <property type="molecule type" value="Genomic_DNA"/>
</dbReference>